<reference evidence="3" key="1">
    <citation type="submission" date="2021-03" db="EMBL/GenBank/DDBJ databases">
        <title>Ottowia sp. 27C isolated from the cloaca of a Giant Asian pond turtle (Heosemys grandis).</title>
        <authorList>
            <person name="Spergser J."/>
            <person name="Busse H.-J."/>
        </authorList>
    </citation>
    <scope>NUCLEOTIDE SEQUENCE</scope>
    <source>
        <strain evidence="3">27C</strain>
    </source>
</reference>
<dbReference type="RefSeq" id="WP_208008065.1">
    <property type="nucleotide sequence ID" value="NZ_CP071796.1"/>
</dbReference>
<dbReference type="Gene3D" id="3.30.530.20">
    <property type="match status" value="1"/>
</dbReference>
<organism evidence="3 4">
    <name type="scientific">Ottowia testudinis</name>
    <dbReference type="NCBI Taxonomy" id="2816950"/>
    <lineage>
        <taxon>Bacteria</taxon>
        <taxon>Pseudomonadati</taxon>
        <taxon>Pseudomonadota</taxon>
        <taxon>Betaproteobacteria</taxon>
        <taxon>Burkholderiales</taxon>
        <taxon>Comamonadaceae</taxon>
        <taxon>Ottowia</taxon>
    </lineage>
</organism>
<keyword evidence="4" id="KW-1185">Reference proteome</keyword>
<proteinExistence type="inferred from homology"/>
<comment type="similarity">
    <text evidence="1">Belongs to the AHA1 family.</text>
</comment>
<dbReference type="AlphaFoldDB" id="A0A975CG67"/>
<evidence type="ECO:0000313" key="4">
    <source>
        <dbReference type="Proteomes" id="UP000663903"/>
    </source>
</evidence>
<sequence length="166" mass="18292">MSTAAHPTAGAGPADARTLVTSRVFDAPRERVWAAFADPALLARWWGPDGFRNTIQHFDFRAGGAWRLVMHGPDGTDYPNEFRFATVNEPKLIVMRHMPAPLFDLTLSFSDEAGQTRVGWRQCFDDAAVCASLAPMCVPANEQNLNRWQAVMNDMGSDGFSGMTNT</sequence>
<evidence type="ECO:0000313" key="3">
    <source>
        <dbReference type="EMBL" id="QTD44501.1"/>
    </source>
</evidence>
<dbReference type="InterPro" id="IPR013538">
    <property type="entry name" value="ASHA1/2-like_C"/>
</dbReference>
<accession>A0A975CG67</accession>
<evidence type="ECO:0000256" key="1">
    <source>
        <dbReference type="ARBA" id="ARBA00006817"/>
    </source>
</evidence>
<dbReference type="CDD" id="cd08894">
    <property type="entry name" value="SRPBCC_CalC_Aha1-like_1"/>
    <property type="match status" value="1"/>
</dbReference>
<evidence type="ECO:0000259" key="2">
    <source>
        <dbReference type="Pfam" id="PF08327"/>
    </source>
</evidence>
<dbReference type="InterPro" id="IPR023393">
    <property type="entry name" value="START-like_dom_sf"/>
</dbReference>
<feature type="domain" description="Activator of Hsp90 ATPase homologue 1/2-like C-terminal" evidence="2">
    <location>
        <begin position="26"/>
        <end position="125"/>
    </location>
</feature>
<dbReference type="KEGG" id="otd:J1M35_15575"/>
<gene>
    <name evidence="3" type="ORF">J1M35_15575</name>
</gene>
<dbReference type="Pfam" id="PF08327">
    <property type="entry name" value="AHSA1"/>
    <property type="match status" value="1"/>
</dbReference>
<dbReference type="Proteomes" id="UP000663903">
    <property type="component" value="Chromosome"/>
</dbReference>
<dbReference type="SUPFAM" id="SSF55961">
    <property type="entry name" value="Bet v1-like"/>
    <property type="match status" value="1"/>
</dbReference>
<protein>
    <submittedName>
        <fullName evidence="3">SRPBCC family protein</fullName>
    </submittedName>
</protein>
<name>A0A975CG67_9BURK</name>
<dbReference type="EMBL" id="CP071796">
    <property type="protein sequence ID" value="QTD44501.1"/>
    <property type="molecule type" value="Genomic_DNA"/>
</dbReference>